<feature type="domain" description="LD-carboxypeptidase C-terminal" evidence="4">
    <location>
        <begin position="179"/>
        <end position="292"/>
    </location>
</feature>
<gene>
    <name evidence="5" type="ORF">J2Z35_002358</name>
</gene>
<dbReference type="InterPro" id="IPR027478">
    <property type="entry name" value="LdcA_N"/>
</dbReference>
<comment type="caution">
    <text evidence="5">The sequence shown here is derived from an EMBL/GenBank/DDBJ whole genome shotgun (WGS) entry which is preliminary data.</text>
</comment>
<keyword evidence="5" id="KW-0121">Carboxypeptidase</keyword>
<dbReference type="RefSeq" id="WP_209661580.1">
    <property type="nucleotide sequence ID" value="NZ_JAGGLI010000031.1"/>
</dbReference>
<evidence type="ECO:0000259" key="4">
    <source>
        <dbReference type="Pfam" id="PF17676"/>
    </source>
</evidence>
<keyword evidence="5" id="KW-0645">Protease</keyword>
<evidence type="ECO:0000256" key="2">
    <source>
        <dbReference type="ARBA" id="ARBA00022801"/>
    </source>
</evidence>
<dbReference type="PANTHER" id="PTHR30237:SF5">
    <property type="entry name" value="CARBOXYPEPTIDASE VC_A0337-RELATED"/>
    <property type="match status" value="1"/>
</dbReference>
<dbReference type="InterPro" id="IPR003507">
    <property type="entry name" value="S66_fam"/>
</dbReference>
<evidence type="ECO:0000313" key="5">
    <source>
        <dbReference type="EMBL" id="MBP2028532.1"/>
    </source>
</evidence>
<keyword evidence="6" id="KW-1185">Reference proteome</keyword>
<name>A0ABS4KL61_9FIRM</name>
<dbReference type="Proteomes" id="UP001314903">
    <property type="component" value="Unassembled WGS sequence"/>
</dbReference>
<accession>A0ABS4KL61</accession>
<dbReference type="Gene3D" id="3.50.30.60">
    <property type="entry name" value="LD-carboxypeptidase A C-terminal domain-like"/>
    <property type="match status" value="1"/>
</dbReference>
<evidence type="ECO:0000313" key="6">
    <source>
        <dbReference type="Proteomes" id="UP001314903"/>
    </source>
</evidence>
<proteinExistence type="inferred from homology"/>
<dbReference type="PANTHER" id="PTHR30237">
    <property type="entry name" value="MURAMOYLTETRAPEPTIDE CARBOXYPEPTIDASE"/>
    <property type="match status" value="1"/>
</dbReference>
<dbReference type="InterPro" id="IPR040921">
    <property type="entry name" value="Peptidase_S66C"/>
</dbReference>
<dbReference type="SUPFAM" id="SSF141986">
    <property type="entry name" value="LD-carboxypeptidase A C-terminal domain-like"/>
    <property type="match status" value="1"/>
</dbReference>
<dbReference type="Pfam" id="PF17676">
    <property type="entry name" value="Peptidase_S66C"/>
    <property type="match status" value="1"/>
</dbReference>
<comment type="similarity">
    <text evidence="1">Belongs to the peptidase S66 family.</text>
</comment>
<evidence type="ECO:0000259" key="3">
    <source>
        <dbReference type="Pfam" id="PF02016"/>
    </source>
</evidence>
<dbReference type="InterPro" id="IPR027461">
    <property type="entry name" value="Carboxypeptidase_A_C_sf"/>
</dbReference>
<dbReference type="InterPro" id="IPR029062">
    <property type="entry name" value="Class_I_gatase-like"/>
</dbReference>
<reference evidence="5 6" key="1">
    <citation type="submission" date="2021-03" db="EMBL/GenBank/DDBJ databases">
        <title>Genomic Encyclopedia of Type Strains, Phase IV (KMG-IV): sequencing the most valuable type-strain genomes for metagenomic binning, comparative biology and taxonomic classification.</title>
        <authorList>
            <person name="Goeker M."/>
        </authorList>
    </citation>
    <scope>NUCLEOTIDE SEQUENCE [LARGE SCALE GENOMIC DNA]</scope>
    <source>
        <strain evidence="5 6">DSM 27512</strain>
    </source>
</reference>
<evidence type="ECO:0000256" key="1">
    <source>
        <dbReference type="ARBA" id="ARBA00010233"/>
    </source>
</evidence>
<dbReference type="EMBL" id="JAGGLI010000031">
    <property type="protein sequence ID" value="MBP2028532.1"/>
    <property type="molecule type" value="Genomic_DNA"/>
</dbReference>
<dbReference type="GO" id="GO:0004180">
    <property type="term" value="F:carboxypeptidase activity"/>
    <property type="evidence" value="ECO:0007669"/>
    <property type="project" value="UniProtKB-KW"/>
</dbReference>
<dbReference type="InterPro" id="IPR040449">
    <property type="entry name" value="Peptidase_S66_N"/>
</dbReference>
<sequence>MAKLEKLRYGDSIGVFSPACPIGNLGTYDKAKKYLENKGYKIVEGNLTRKSDYYRSGSIRERAEELNDLIRNPDIKCIISTIGGMNSNSLLPYIDYEAFTKSPKIVIGYSDVTAILLGIHAKTGISTFYGPPVAEDFWENTSLADEIYEKFENMLVKNQKIPYEISNKEWTSVIQGTGKGRLIGGNWDTILGFWGSEFMPEIKDGDILFVEDQQNPSTLERSCSFLKVNGVFDKISGIILSKHELYDDEKTGRKPYEVLLEVLDGKELPIIADFDSSHNRPMVLPIGCNIEMDSTNKKITILEDCFG</sequence>
<organism evidence="5 6">
    <name type="scientific">Acetoanaerobium pronyense</name>
    <dbReference type="NCBI Taxonomy" id="1482736"/>
    <lineage>
        <taxon>Bacteria</taxon>
        <taxon>Bacillati</taxon>
        <taxon>Bacillota</taxon>
        <taxon>Clostridia</taxon>
        <taxon>Peptostreptococcales</taxon>
        <taxon>Filifactoraceae</taxon>
        <taxon>Acetoanaerobium</taxon>
    </lineage>
</organism>
<dbReference type="Pfam" id="PF02016">
    <property type="entry name" value="Peptidase_S66"/>
    <property type="match status" value="1"/>
</dbReference>
<dbReference type="Gene3D" id="3.40.50.10740">
    <property type="entry name" value="Class I glutamine amidotransferase-like"/>
    <property type="match status" value="1"/>
</dbReference>
<dbReference type="SUPFAM" id="SSF52317">
    <property type="entry name" value="Class I glutamine amidotransferase-like"/>
    <property type="match status" value="1"/>
</dbReference>
<dbReference type="CDD" id="cd07062">
    <property type="entry name" value="Peptidase_S66_mccF_like"/>
    <property type="match status" value="1"/>
</dbReference>
<keyword evidence="2" id="KW-0378">Hydrolase</keyword>
<feature type="domain" description="LD-carboxypeptidase N-terminal" evidence="3">
    <location>
        <begin position="13"/>
        <end position="130"/>
    </location>
</feature>
<dbReference type="PIRSF" id="PIRSF028757">
    <property type="entry name" value="LD-carboxypeptidase"/>
    <property type="match status" value="1"/>
</dbReference>
<protein>
    <submittedName>
        <fullName evidence="5">Muramoyltetrapeptide carboxypeptidase LdcA involved in peptidoglycan recycling</fullName>
    </submittedName>
</protein>